<name>A0A942T4V0_9BACI</name>
<keyword evidence="2" id="KW-0808">Transferase</keyword>
<dbReference type="AlphaFoldDB" id="A0A942T4V0"/>
<comment type="caution">
    <text evidence="2">The sequence shown here is derived from an EMBL/GenBank/DDBJ whole genome shotgun (WGS) entry which is preliminary data.</text>
</comment>
<dbReference type="Pfam" id="PF01170">
    <property type="entry name" value="UPF0020"/>
    <property type="match status" value="1"/>
</dbReference>
<dbReference type="GO" id="GO:0016423">
    <property type="term" value="F:tRNA (guanine) methyltransferase activity"/>
    <property type="evidence" value="ECO:0007669"/>
    <property type="project" value="TreeGrafter"/>
</dbReference>
<dbReference type="SUPFAM" id="SSF53335">
    <property type="entry name" value="S-adenosyl-L-methionine-dependent methyltransferases"/>
    <property type="match status" value="1"/>
</dbReference>
<dbReference type="RefSeq" id="WP_213146140.1">
    <property type="nucleotide sequence ID" value="NZ_JAGYPE020000081.1"/>
</dbReference>
<proteinExistence type="predicted"/>
<keyword evidence="2" id="KW-0489">Methyltransferase</keyword>
<evidence type="ECO:0000259" key="1">
    <source>
        <dbReference type="Pfam" id="PF01170"/>
    </source>
</evidence>
<evidence type="ECO:0000313" key="3">
    <source>
        <dbReference type="EMBL" id="MCH6269140.1"/>
    </source>
</evidence>
<dbReference type="Proteomes" id="UP000677265">
    <property type="component" value="Unassembled WGS sequence"/>
</dbReference>
<dbReference type="InterPro" id="IPR029063">
    <property type="entry name" value="SAM-dependent_MTases_sf"/>
</dbReference>
<dbReference type="PANTHER" id="PTHR14911">
    <property type="entry name" value="THUMP DOMAIN-CONTAINING"/>
    <property type="match status" value="1"/>
</dbReference>
<dbReference type="PANTHER" id="PTHR14911:SF13">
    <property type="entry name" value="TRNA (GUANINE(6)-N2)-METHYLTRANSFERASE THUMP3"/>
    <property type="match status" value="1"/>
</dbReference>
<dbReference type="CDD" id="cd02440">
    <property type="entry name" value="AdoMet_MTases"/>
    <property type="match status" value="1"/>
</dbReference>
<dbReference type="InterPro" id="IPR000241">
    <property type="entry name" value="RlmKL-like_Mtase"/>
</dbReference>
<evidence type="ECO:0000313" key="4">
    <source>
        <dbReference type="Proteomes" id="UP000677265"/>
    </source>
</evidence>
<feature type="domain" description="Ribosomal RNA large subunit methyltransferase K/L-like methyltransferase" evidence="1">
    <location>
        <begin position="162"/>
        <end position="259"/>
    </location>
</feature>
<gene>
    <name evidence="3" type="ORF">KHB02_026785</name>
    <name evidence="2" type="ORF">KHB02_33630</name>
</gene>
<accession>A0A942T4V0</accession>
<dbReference type="Gene3D" id="3.40.50.150">
    <property type="entry name" value="Vaccinia Virus protein VP39"/>
    <property type="match status" value="1"/>
</dbReference>
<dbReference type="EMBL" id="JAGYPE020000081">
    <property type="protein sequence ID" value="MCH6269140.1"/>
    <property type="molecule type" value="Genomic_DNA"/>
</dbReference>
<reference evidence="2" key="1">
    <citation type="submission" date="2021-05" db="EMBL/GenBank/DDBJ databases">
        <title>Novel Bacillus species.</title>
        <authorList>
            <person name="Liu G."/>
        </authorList>
    </citation>
    <scope>NUCLEOTIDE SEQUENCE</scope>
    <source>
        <strain evidence="2 4">FJAT-50051</strain>
    </source>
</reference>
<keyword evidence="4" id="KW-1185">Reference proteome</keyword>
<dbReference type="GO" id="GO:0030488">
    <property type="term" value="P:tRNA methylation"/>
    <property type="evidence" value="ECO:0007669"/>
    <property type="project" value="TreeGrafter"/>
</dbReference>
<dbReference type="EMBL" id="JAGYPE010000007">
    <property type="protein sequence ID" value="MBS4186314.1"/>
    <property type="molecule type" value="Genomic_DNA"/>
</dbReference>
<sequence>MRRLDCKHEKLTTYIYTYACYEDERSLCALEMRSLFGEESQTSILESHVKIDPSRSPFIKERLAVIYEGQSLQNLIEQVAALQVTEETFKVYYVKTGGQAKNEETGIEYRRAIEKEIGLHINGEADLHHPKRLFGVMNINGRWVFGDYSKSESVWFRHQQKPHSYSTALNTRVARAIVNIAIPDPSGIKAIDPCCGIGTVLVEALSMGIDIVGSDRNPLILGGARENIAHFGLSGEVKLADIRNVPNQYDVAIIDLPYNLCSVISPEEQLEILQCARRIAKKVVVVTVELIDEILINAGFSIMDRAVVKKGSFTREVIVCK</sequence>
<evidence type="ECO:0000313" key="2">
    <source>
        <dbReference type="EMBL" id="MBS4186314.1"/>
    </source>
</evidence>
<protein>
    <submittedName>
        <fullName evidence="2 3">RNA methyltransferase</fullName>
    </submittedName>
</protein>
<organism evidence="2">
    <name type="scientific">Neobacillus citreus</name>
    <dbReference type="NCBI Taxonomy" id="2833578"/>
    <lineage>
        <taxon>Bacteria</taxon>
        <taxon>Bacillati</taxon>
        <taxon>Bacillota</taxon>
        <taxon>Bacilli</taxon>
        <taxon>Bacillales</taxon>
        <taxon>Bacillaceae</taxon>
        <taxon>Neobacillus</taxon>
    </lineage>
</organism>